<dbReference type="Pfam" id="PF00668">
    <property type="entry name" value="Condensation"/>
    <property type="match status" value="1"/>
</dbReference>
<dbReference type="PROSITE" id="PS00455">
    <property type="entry name" value="AMP_BINDING"/>
    <property type="match status" value="1"/>
</dbReference>
<sequence>MLGPVVSGAGGVVPGEVWCEVPEGLTGRLVERGRELGLTLNTLVQGAWGVVLGRLLGREDVVFGATVAVRPVELAGAESLVGLCINTVPVRVRAVAGVSVSGLLSGLQETQSRLSEHQFAGLPEIQAAAGAGARFDTVVIFENYPVAPGAASGALGDSGVTVRGSGGRDATHYTLALTVIPGERLQVRWGYRPDVFDRDAVEVIAARFVRVLEAIAADPGCLVGRIDVLTGEERERLETWSGGASGDSVAGHGLLPGLFEGWVRRDGDAVAVVCEGCEVSYGEVNERANRLARVLVGLGVGPESRVGLVVSRSVEMVVALLAVVKAGGVYVPIDPRYPANRIAFMLDDAQPEVVLATSQTADRVPTGGGLRLLVLDAEHTRQLLTQASGTDLTDVDRVSPVDARHPAYVIYTSGSTGAPKGVVVSRAAVEGFWVRWGSGCRWGWGSVVGGDDGLVRYCGVGGVFAVGVWGGGGGGVGCRSGGPGGVVGAGQAVGGVGDAGYADAVAGRCFPGPGDAAGCSGAGWW</sequence>
<dbReference type="SUPFAM" id="SSF52777">
    <property type="entry name" value="CoA-dependent acyltransferases"/>
    <property type="match status" value="1"/>
</dbReference>
<dbReference type="PANTHER" id="PTHR45527">
    <property type="entry name" value="NONRIBOSOMAL PEPTIDE SYNTHETASE"/>
    <property type="match status" value="1"/>
</dbReference>
<dbReference type="PANTHER" id="PTHR45527:SF1">
    <property type="entry name" value="FATTY ACID SYNTHASE"/>
    <property type="match status" value="1"/>
</dbReference>
<evidence type="ECO:0008006" key="5">
    <source>
        <dbReference type="Google" id="ProtNLM"/>
    </source>
</evidence>
<reference evidence="3 4" key="1">
    <citation type="journal article" date="2020" name="Int. J. Syst. Evol. Microbiol.">
        <title>Reclassification of Streptomyces castelarensis and Streptomyces sporoclivatus as later heterotypic synonyms of Streptomyces antimycoticus.</title>
        <authorList>
            <person name="Komaki H."/>
            <person name="Tamura T."/>
        </authorList>
    </citation>
    <scope>NUCLEOTIDE SEQUENCE [LARGE SCALE GENOMIC DNA]</scope>
    <source>
        <strain evidence="3 4">NBRC 13459</strain>
    </source>
</reference>
<evidence type="ECO:0000259" key="2">
    <source>
        <dbReference type="Pfam" id="PF00668"/>
    </source>
</evidence>
<dbReference type="AlphaFoldDB" id="A0A4D4LGD8"/>
<dbReference type="InterPro" id="IPR000873">
    <property type="entry name" value="AMP-dep_synth/lig_dom"/>
</dbReference>
<dbReference type="GO" id="GO:0005829">
    <property type="term" value="C:cytosol"/>
    <property type="evidence" value="ECO:0007669"/>
    <property type="project" value="TreeGrafter"/>
</dbReference>
<dbReference type="Pfam" id="PF00501">
    <property type="entry name" value="AMP-binding"/>
    <property type="match status" value="1"/>
</dbReference>
<protein>
    <recommendedName>
        <fullName evidence="5">AMP-dependent synthetase/ligase domain-containing protein</fullName>
    </recommendedName>
</protein>
<comment type="caution">
    <text evidence="3">The sequence shown here is derived from an EMBL/GenBank/DDBJ whole genome shotgun (WGS) entry which is preliminary data.</text>
</comment>
<name>A0A4D4LGD8_STRVO</name>
<accession>A0A4D4LGD8</accession>
<proteinExistence type="predicted"/>
<dbReference type="SUPFAM" id="SSF56801">
    <property type="entry name" value="Acetyl-CoA synthetase-like"/>
    <property type="match status" value="1"/>
</dbReference>
<dbReference type="Gene3D" id="3.30.559.10">
    <property type="entry name" value="Chloramphenicol acetyltransferase-like domain"/>
    <property type="match status" value="1"/>
</dbReference>
<dbReference type="Gene3D" id="3.30.559.30">
    <property type="entry name" value="Nonribosomal peptide synthetase, condensation domain"/>
    <property type="match status" value="1"/>
</dbReference>
<dbReference type="InterPro" id="IPR001242">
    <property type="entry name" value="Condensation_dom"/>
</dbReference>
<dbReference type="InterPro" id="IPR023213">
    <property type="entry name" value="CAT-like_dom_sf"/>
</dbReference>
<dbReference type="GO" id="GO:0031177">
    <property type="term" value="F:phosphopantetheine binding"/>
    <property type="evidence" value="ECO:0007669"/>
    <property type="project" value="TreeGrafter"/>
</dbReference>
<dbReference type="Proteomes" id="UP000301309">
    <property type="component" value="Unassembled WGS sequence"/>
</dbReference>
<dbReference type="EMBL" id="BJHW01000001">
    <property type="protein sequence ID" value="GDY58200.1"/>
    <property type="molecule type" value="Genomic_DNA"/>
</dbReference>
<dbReference type="FunFam" id="3.40.50.980:FF:000001">
    <property type="entry name" value="Non-ribosomal peptide synthetase"/>
    <property type="match status" value="1"/>
</dbReference>
<evidence type="ECO:0000313" key="4">
    <source>
        <dbReference type="Proteomes" id="UP000301309"/>
    </source>
</evidence>
<gene>
    <name evidence="3" type="ORF">SVIO_088230</name>
</gene>
<dbReference type="GO" id="GO:0044550">
    <property type="term" value="P:secondary metabolite biosynthetic process"/>
    <property type="evidence" value="ECO:0007669"/>
    <property type="project" value="TreeGrafter"/>
</dbReference>
<organism evidence="3 4">
    <name type="scientific">Streptomyces violaceusniger</name>
    <dbReference type="NCBI Taxonomy" id="68280"/>
    <lineage>
        <taxon>Bacteria</taxon>
        <taxon>Bacillati</taxon>
        <taxon>Actinomycetota</taxon>
        <taxon>Actinomycetes</taxon>
        <taxon>Kitasatosporales</taxon>
        <taxon>Streptomycetaceae</taxon>
        <taxon>Streptomyces</taxon>
        <taxon>Streptomyces violaceusniger group</taxon>
    </lineage>
</organism>
<dbReference type="Gene3D" id="3.40.50.980">
    <property type="match status" value="2"/>
</dbReference>
<dbReference type="InterPro" id="IPR020845">
    <property type="entry name" value="AMP-binding_CS"/>
</dbReference>
<feature type="domain" description="Condensation" evidence="2">
    <location>
        <begin position="22"/>
        <end position="237"/>
    </location>
</feature>
<evidence type="ECO:0000313" key="3">
    <source>
        <dbReference type="EMBL" id="GDY58200.1"/>
    </source>
</evidence>
<dbReference type="GO" id="GO:0043041">
    <property type="term" value="P:amino acid activation for nonribosomal peptide biosynthetic process"/>
    <property type="evidence" value="ECO:0007669"/>
    <property type="project" value="TreeGrafter"/>
</dbReference>
<evidence type="ECO:0000259" key="1">
    <source>
        <dbReference type="Pfam" id="PF00501"/>
    </source>
</evidence>
<feature type="domain" description="AMP-dependent synthetase/ligase" evidence="1">
    <location>
        <begin position="259"/>
        <end position="429"/>
    </location>
</feature>
<dbReference type="GO" id="GO:0008610">
    <property type="term" value="P:lipid biosynthetic process"/>
    <property type="evidence" value="ECO:0007669"/>
    <property type="project" value="UniProtKB-ARBA"/>
</dbReference>
<dbReference type="GO" id="GO:0003824">
    <property type="term" value="F:catalytic activity"/>
    <property type="evidence" value="ECO:0007669"/>
    <property type="project" value="InterPro"/>
</dbReference>
<keyword evidence="4" id="KW-1185">Reference proteome</keyword>